<feature type="signal peptide" evidence="2">
    <location>
        <begin position="1"/>
        <end position="17"/>
    </location>
</feature>
<evidence type="ECO:0000313" key="3">
    <source>
        <dbReference type="EMBL" id="PSN68686.1"/>
    </source>
</evidence>
<accession>A0A2T2NTS6</accession>
<feature type="region of interest" description="Disordered" evidence="1">
    <location>
        <begin position="30"/>
        <end position="66"/>
    </location>
</feature>
<evidence type="ECO:0000313" key="4">
    <source>
        <dbReference type="Proteomes" id="UP000240883"/>
    </source>
</evidence>
<keyword evidence="2" id="KW-0732">Signal</keyword>
<dbReference type="AlphaFoldDB" id="A0A2T2NTS6"/>
<name>A0A2T2NTS6_CORCC</name>
<feature type="compositionally biased region" description="Polar residues" evidence="1">
    <location>
        <begin position="263"/>
        <end position="277"/>
    </location>
</feature>
<evidence type="ECO:0000256" key="1">
    <source>
        <dbReference type="SAM" id="MobiDB-lite"/>
    </source>
</evidence>
<dbReference type="EMBL" id="KZ678133">
    <property type="protein sequence ID" value="PSN68686.1"/>
    <property type="molecule type" value="Genomic_DNA"/>
</dbReference>
<feature type="chain" id="PRO_5015517062" description="Extracellular membrane protein CFEM domain-containing protein" evidence="2">
    <location>
        <begin position="18"/>
        <end position="312"/>
    </location>
</feature>
<feature type="compositionally biased region" description="Pro residues" evidence="1">
    <location>
        <begin position="30"/>
        <end position="44"/>
    </location>
</feature>
<keyword evidence="4" id="KW-1185">Reference proteome</keyword>
<protein>
    <recommendedName>
        <fullName evidence="5">Extracellular membrane protein CFEM domain-containing protein</fullName>
    </recommendedName>
</protein>
<reference evidence="3 4" key="1">
    <citation type="journal article" date="2018" name="Front. Microbiol.">
        <title>Genome-Wide Analysis of Corynespora cassiicola Leaf Fall Disease Putative Effectors.</title>
        <authorList>
            <person name="Lopez D."/>
            <person name="Ribeiro S."/>
            <person name="Label P."/>
            <person name="Fumanal B."/>
            <person name="Venisse J.S."/>
            <person name="Kohler A."/>
            <person name="de Oliveira R.R."/>
            <person name="Labutti K."/>
            <person name="Lipzen A."/>
            <person name="Lail K."/>
            <person name="Bauer D."/>
            <person name="Ohm R.A."/>
            <person name="Barry K.W."/>
            <person name="Spatafora J."/>
            <person name="Grigoriev I.V."/>
            <person name="Martin F.M."/>
            <person name="Pujade-Renaud V."/>
        </authorList>
    </citation>
    <scope>NUCLEOTIDE SEQUENCE [LARGE SCALE GENOMIC DNA]</scope>
    <source>
        <strain evidence="3 4">Philippines</strain>
    </source>
</reference>
<organism evidence="3 4">
    <name type="scientific">Corynespora cassiicola Philippines</name>
    <dbReference type="NCBI Taxonomy" id="1448308"/>
    <lineage>
        <taxon>Eukaryota</taxon>
        <taxon>Fungi</taxon>
        <taxon>Dikarya</taxon>
        <taxon>Ascomycota</taxon>
        <taxon>Pezizomycotina</taxon>
        <taxon>Dothideomycetes</taxon>
        <taxon>Pleosporomycetidae</taxon>
        <taxon>Pleosporales</taxon>
        <taxon>Corynesporascaceae</taxon>
        <taxon>Corynespora</taxon>
    </lineage>
</organism>
<evidence type="ECO:0008006" key="5">
    <source>
        <dbReference type="Google" id="ProtNLM"/>
    </source>
</evidence>
<proteinExistence type="predicted"/>
<feature type="region of interest" description="Disordered" evidence="1">
    <location>
        <begin position="262"/>
        <end position="281"/>
    </location>
</feature>
<gene>
    <name evidence="3" type="ORF">BS50DRAFT_675035</name>
</gene>
<sequence>MHLFYILLYIFPIATLARPNWMSSLLKPRPAPKPPVHVEPPPGGKPVVKPDFNNPKPPEVPAQPAATVQPEVVNANVNQYQYRLSKAIDTASDVADLMSVATDLANAILATTTTSDDSAASTITGGPMITDLTSFGPCNSYAQRLTSCASATSGWYDLDLDSQASCACYATVTTSCSATTTFDGSFDAIASQCEDFFSSQGYDDIYTLMYDYYVPGSDFCSYVNDDLVYSAYDGATGTVTVTGTSVAGLQATLGTATVEGCTPSPTAPVQDSTTQTGSAGGIPSPVNFMQFPRLSSEYGVFVVFLTTLSALV</sequence>
<dbReference type="Proteomes" id="UP000240883">
    <property type="component" value="Unassembled WGS sequence"/>
</dbReference>
<evidence type="ECO:0000256" key="2">
    <source>
        <dbReference type="SAM" id="SignalP"/>
    </source>
</evidence>